<protein>
    <submittedName>
        <fullName evidence="2">Uncharacterized protein</fullName>
    </submittedName>
</protein>
<organism evidence="2 3">
    <name type="scientific">Candolleomyces eurysporus</name>
    <dbReference type="NCBI Taxonomy" id="2828524"/>
    <lineage>
        <taxon>Eukaryota</taxon>
        <taxon>Fungi</taxon>
        <taxon>Dikarya</taxon>
        <taxon>Basidiomycota</taxon>
        <taxon>Agaricomycotina</taxon>
        <taxon>Agaricomycetes</taxon>
        <taxon>Agaricomycetidae</taxon>
        <taxon>Agaricales</taxon>
        <taxon>Agaricineae</taxon>
        <taxon>Psathyrellaceae</taxon>
        <taxon>Candolleomyces</taxon>
    </lineage>
</organism>
<dbReference type="CDD" id="cd21037">
    <property type="entry name" value="MLKL_NTD"/>
    <property type="match status" value="1"/>
</dbReference>
<dbReference type="Gene3D" id="1.20.930.20">
    <property type="entry name" value="Adaptor protein Cbl, N-terminal domain"/>
    <property type="match status" value="1"/>
</dbReference>
<sequence length="331" mass="36788">MPTATRDQSSDAELSREERELMKKANKLKKILRYTGNSLNIMLTVLKEASAGVPILRPVTGSALAILENVQLMDDNNQLIAQILAEIIETTFVITLALDSKDSDAPITDRRLTIYIDEFLATLEEIKTQLEKRLKPKGGTFSRFTQSKGYKNEINDLRNKLESRRANLHLLVSAFTYRGTVCRLPVGSIELQQHAEALTESKCQEWQERVSGVSAGPGSVVNSQVGTVTAKKATKNAVGTMGTIYNGDGCTGNNTVYNFGPRGETKHSIRVGTIGNNHTGDVYGTYNQGCNTMYFDRSQYSQEPMNEAQWDQQQPWPPQGMNSPPTHAQWR</sequence>
<dbReference type="Proteomes" id="UP001140091">
    <property type="component" value="Unassembled WGS sequence"/>
</dbReference>
<feature type="non-terminal residue" evidence="2">
    <location>
        <position position="331"/>
    </location>
</feature>
<dbReference type="InterPro" id="IPR059179">
    <property type="entry name" value="MLKL-like_MCAfunc"/>
</dbReference>
<feature type="region of interest" description="Disordered" evidence="1">
    <location>
        <begin position="302"/>
        <end position="331"/>
    </location>
</feature>
<keyword evidence="3" id="KW-1185">Reference proteome</keyword>
<feature type="compositionally biased region" description="Polar residues" evidence="1">
    <location>
        <begin position="320"/>
        <end position="331"/>
    </location>
</feature>
<dbReference type="EMBL" id="JANBPK010000845">
    <property type="protein sequence ID" value="KAJ2930346.1"/>
    <property type="molecule type" value="Genomic_DNA"/>
</dbReference>
<dbReference type="InterPro" id="IPR036537">
    <property type="entry name" value="Adaptor_Cbl_N_dom_sf"/>
</dbReference>
<gene>
    <name evidence="2" type="ORF">H1R20_g6767</name>
</gene>
<accession>A0A9W8J8H8</accession>
<dbReference type="OrthoDB" id="3002791at2759"/>
<proteinExistence type="predicted"/>
<reference evidence="2" key="1">
    <citation type="submission" date="2022-06" db="EMBL/GenBank/DDBJ databases">
        <title>Genome Sequence of Candolleomyces eurysporus.</title>
        <authorList>
            <person name="Buettner E."/>
        </authorList>
    </citation>
    <scope>NUCLEOTIDE SEQUENCE</scope>
    <source>
        <strain evidence="2">VTCC 930004</strain>
    </source>
</reference>
<evidence type="ECO:0000313" key="3">
    <source>
        <dbReference type="Proteomes" id="UP001140091"/>
    </source>
</evidence>
<evidence type="ECO:0000313" key="2">
    <source>
        <dbReference type="EMBL" id="KAJ2930346.1"/>
    </source>
</evidence>
<dbReference type="AlphaFoldDB" id="A0A9W8J8H8"/>
<evidence type="ECO:0000256" key="1">
    <source>
        <dbReference type="SAM" id="MobiDB-lite"/>
    </source>
</evidence>
<dbReference type="GO" id="GO:0007166">
    <property type="term" value="P:cell surface receptor signaling pathway"/>
    <property type="evidence" value="ECO:0007669"/>
    <property type="project" value="InterPro"/>
</dbReference>
<comment type="caution">
    <text evidence="2">The sequence shown here is derived from an EMBL/GenBank/DDBJ whole genome shotgun (WGS) entry which is preliminary data.</text>
</comment>
<name>A0A9W8J8H8_9AGAR</name>